<evidence type="ECO:0000313" key="3">
    <source>
        <dbReference type="Proteomes" id="UP000680625"/>
    </source>
</evidence>
<dbReference type="RefSeq" id="WP_213241530.1">
    <property type="nucleotide sequence ID" value="NZ_CP060791.1"/>
</dbReference>
<reference evidence="2 3" key="1">
    <citation type="submission" date="2020-08" db="EMBL/GenBank/DDBJ databases">
        <title>Isolation and characterization of novel Chlamydia from Siamese crocodiles (Crocodylus siamensis).</title>
        <authorList>
            <person name="Sariya L."/>
        </authorList>
    </citation>
    <scope>NUCLEOTIDE SEQUENCE [LARGE SCALE GENOMIC DNA]</scope>
    <source>
        <strain evidence="2 3">No. 12</strain>
    </source>
</reference>
<evidence type="ECO:0000256" key="1">
    <source>
        <dbReference type="SAM" id="SignalP"/>
    </source>
</evidence>
<name>A0ABX8CEM1_9CHLA</name>
<keyword evidence="3" id="KW-1185">Reference proteome</keyword>
<feature type="chain" id="PRO_5047231479" evidence="1">
    <location>
        <begin position="19"/>
        <end position="169"/>
    </location>
</feature>
<dbReference type="EMBL" id="CP060791">
    <property type="protein sequence ID" value="QVE49357.1"/>
    <property type="molecule type" value="Genomic_DNA"/>
</dbReference>
<gene>
    <name evidence="2" type="ORF">H9Q19_01440</name>
</gene>
<dbReference type="Proteomes" id="UP000680625">
    <property type="component" value="Chromosome"/>
</dbReference>
<proteinExistence type="predicted"/>
<sequence length="169" mass="19265">MRFCCFVLFLLASLPTWGKELPLRGQEDTVSDKFSPPQYVELPNGQRVYYSYSDALGNAIDSGKFCIFVYFNPTSRKVWTNITEKDFCFPADLANVCNIVVMQPGLISSKDFYPKMDPMVLYMADFQDHFWELDLQGPCVILVTIDTKGHDRAQRVLNIPTPISIDSKS</sequence>
<evidence type="ECO:0000313" key="2">
    <source>
        <dbReference type="EMBL" id="QVE49357.1"/>
    </source>
</evidence>
<dbReference type="GeneID" id="301704253"/>
<feature type="signal peptide" evidence="1">
    <location>
        <begin position="1"/>
        <end position="18"/>
    </location>
</feature>
<protein>
    <submittedName>
        <fullName evidence="2">Uncharacterized protein</fullName>
    </submittedName>
</protein>
<keyword evidence="1" id="KW-0732">Signal</keyword>
<accession>A0ABX8CEM1</accession>
<organism evidence="2 3">
    <name type="scientific">Chlamydia crocodili</name>
    <dbReference type="NCBI Taxonomy" id="2766982"/>
    <lineage>
        <taxon>Bacteria</taxon>
        <taxon>Pseudomonadati</taxon>
        <taxon>Chlamydiota</taxon>
        <taxon>Chlamydiia</taxon>
        <taxon>Chlamydiales</taxon>
        <taxon>Chlamydiaceae</taxon>
        <taxon>Chlamydia/Chlamydophila group</taxon>
        <taxon>Chlamydia</taxon>
    </lineage>
</organism>